<protein>
    <submittedName>
        <fullName evidence="3">Peptide ABC transporter substrate-binding protein</fullName>
    </submittedName>
</protein>
<organism evidence="3 4">
    <name type="scientific">Paenibacillus mendelii</name>
    <dbReference type="NCBI Taxonomy" id="206163"/>
    <lineage>
        <taxon>Bacteria</taxon>
        <taxon>Bacillati</taxon>
        <taxon>Bacillota</taxon>
        <taxon>Bacilli</taxon>
        <taxon>Bacillales</taxon>
        <taxon>Paenibacillaceae</taxon>
        <taxon>Paenibacillus</taxon>
    </lineage>
</organism>
<proteinExistence type="predicted"/>
<dbReference type="PIRSF" id="PIRSF002741">
    <property type="entry name" value="MppA"/>
    <property type="match status" value="1"/>
</dbReference>
<gene>
    <name evidence="3" type="ORF">ACFFJ8_03880</name>
</gene>
<accession>A0ABV6J3Q5</accession>
<dbReference type="InterPro" id="IPR039424">
    <property type="entry name" value="SBP_5"/>
</dbReference>
<keyword evidence="1" id="KW-0732">Signal</keyword>
<keyword evidence="4" id="KW-1185">Reference proteome</keyword>
<dbReference type="EMBL" id="JBHLVF010000008">
    <property type="protein sequence ID" value="MFC0390513.1"/>
    <property type="molecule type" value="Genomic_DNA"/>
</dbReference>
<dbReference type="RefSeq" id="WP_204820132.1">
    <property type="nucleotide sequence ID" value="NZ_JANHOF010000010.1"/>
</dbReference>
<reference evidence="3 4" key="1">
    <citation type="submission" date="2024-09" db="EMBL/GenBank/DDBJ databases">
        <authorList>
            <person name="Sun Q."/>
            <person name="Mori K."/>
        </authorList>
    </citation>
    <scope>NUCLEOTIDE SEQUENCE [LARGE SCALE GENOMIC DNA]</scope>
    <source>
        <strain evidence="3 4">CCM 4839</strain>
    </source>
</reference>
<feature type="domain" description="Solute-binding protein family 5" evidence="2">
    <location>
        <begin position="74"/>
        <end position="462"/>
    </location>
</feature>
<dbReference type="Gene3D" id="3.90.76.10">
    <property type="entry name" value="Dipeptide-binding Protein, Domain 1"/>
    <property type="match status" value="1"/>
</dbReference>
<evidence type="ECO:0000259" key="2">
    <source>
        <dbReference type="Pfam" id="PF00496"/>
    </source>
</evidence>
<feature type="chain" id="PRO_5045218966" evidence="1">
    <location>
        <begin position="24"/>
        <end position="541"/>
    </location>
</feature>
<dbReference type="Gene3D" id="3.40.190.10">
    <property type="entry name" value="Periplasmic binding protein-like II"/>
    <property type="match status" value="1"/>
</dbReference>
<evidence type="ECO:0000313" key="4">
    <source>
        <dbReference type="Proteomes" id="UP001589818"/>
    </source>
</evidence>
<dbReference type="PANTHER" id="PTHR30290:SF79">
    <property type="entry name" value="DIPEPTIDE-BINDING PROTEIN DPPE"/>
    <property type="match status" value="1"/>
</dbReference>
<evidence type="ECO:0000256" key="1">
    <source>
        <dbReference type="SAM" id="SignalP"/>
    </source>
</evidence>
<evidence type="ECO:0000313" key="3">
    <source>
        <dbReference type="EMBL" id="MFC0390513.1"/>
    </source>
</evidence>
<comment type="caution">
    <text evidence="3">The sequence shown here is derived from an EMBL/GenBank/DDBJ whole genome shotgun (WGS) entry which is preliminary data.</text>
</comment>
<dbReference type="CDD" id="cd08504">
    <property type="entry name" value="PBP2_OppA"/>
    <property type="match status" value="1"/>
</dbReference>
<dbReference type="PANTHER" id="PTHR30290">
    <property type="entry name" value="PERIPLASMIC BINDING COMPONENT OF ABC TRANSPORTER"/>
    <property type="match status" value="1"/>
</dbReference>
<name>A0ABV6J3Q5_9BACL</name>
<dbReference type="Gene3D" id="3.10.105.10">
    <property type="entry name" value="Dipeptide-binding Protein, Domain 3"/>
    <property type="match status" value="1"/>
</dbReference>
<dbReference type="Proteomes" id="UP001589818">
    <property type="component" value="Unassembled WGS sequence"/>
</dbReference>
<dbReference type="InterPro" id="IPR000914">
    <property type="entry name" value="SBP_5_dom"/>
</dbReference>
<dbReference type="Pfam" id="PF00496">
    <property type="entry name" value="SBP_bac_5"/>
    <property type="match status" value="1"/>
</dbReference>
<feature type="signal peptide" evidence="1">
    <location>
        <begin position="1"/>
        <end position="23"/>
    </location>
</feature>
<dbReference type="SUPFAM" id="SSF53850">
    <property type="entry name" value="Periplasmic binding protein-like II"/>
    <property type="match status" value="1"/>
</dbReference>
<sequence length="541" mass="60532">MKVKLTFLLAAVVAMVAVLSACGSDGGSGGDQTFRMNLTAEPPTLDPALIQDQVSSTVMTGLFEGLTRNEKGETVAGMAEKWDISDDGKKYTFHIRKDAKWSNGDPVTAHDFEYSWKRTLDPVMSPPAPYAYQLYYIKNAEKYNTPDSGVKVEEVGVKALDDSRLEVELENPTPYFLNLTSFYTYFPVHKSVKENPKWAAEASSFVSNGPFKLESWQHNDSIDLVPSENYYLKDEIKLQKVHFVMIEDPNTEANMYETGEIDWSGLPTGNIPTEQLAKFLADKNPELSAPATASTYYYVVNNTKKPFNNVKVRKALAMSIDRKALVEKVVKGGQTPAYAYVPPGIRGTDKDFREEVDGNLFKEDAVEAKKLLAEGLAEEGMTAMPVFEVSFNEGLHKQVAEAIADMWNKNLGITVKTQTVEWKVFLQNRTSLAYDIARSGWGADYNDGMTFLDMWLTGGGNNDVGFKNAEFDKLIKEASTTSDQKTRVDAMAKAEKILIQDNMAIIPLYYYTSPHLVKPHVKGIEMDYKGDIDYTRAYMEE</sequence>
<dbReference type="InterPro" id="IPR030678">
    <property type="entry name" value="Peptide/Ni-bd"/>
</dbReference>
<dbReference type="PROSITE" id="PS51257">
    <property type="entry name" value="PROKAR_LIPOPROTEIN"/>
    <property type="match status" value="1"/>
</dbReference>